<dbReference type="Gene3D" id="2.60.40.1120">
    <property type="entry name" value="Carboxypeptidase-like, regulatory domain"/>
    <property type="match status" value="1"/>
</dbReference>
<protein>
    <submittedName>
        <fullName evidence="5">Carboxypeptidase-like regulatory domain-containing protein</fullName>
    </submittedName>
</protein>
<evidence type="ECO:0000256" key="3">
    <source>
        <dbReference type="ARBA" id="ARBA00023237"/>
    </source>
</evidence>
<dbReference type="SUPFAM" id="SSF56935">
    <property type="entry name" value="Porins"/>
    <property type="match status" value="1"/>
</dbReference>
<dbReference type="Proteomes" id="UP001065174">
    <property type="component" value="Chromosome"/>
</dbReference>
<dbReference type="SUPFAM" id="SSF49464">
    <property type="entry name" value="Carboxypeptidase regulatory domain-like"/>
    <property type="match status" value="1"/>
</dbReference>
<feature type="domain" description="TonB-dependent receptor plug" evidence="4">
    <location>
        <begin position="240"/>
        <end position="336"/>
    </location>
</feature>
<dbReference type="Gene3D" id="2.170.130.10">
    <property type="entry name" value="TonB-dependent receptor, plug domain"/>
    <property type="match status" value="1"/>
</dbReference>
<comment type="subcellular location">
    <subcellularLocation>
        <location evidence="1">Cell outer membrane</location>
    </subcellularLocation>
</comment>
<accession>A0ABY6CN69</accession>
<dbReference type="EMBL" id="CP106679">
    <property type="protein sequence ID" value="UXP31956.1"/>
    <property type="molecule type" value="Genomic_DNA"/>
</dbReference>
<proteinExistence type="predicted"/>
<dbReference type="Pfam" id="PF13715">
    <property type="entry name" value="CarbopepD_reg_2"/>
    <property type="match status" value="1"/>
</dbReference>
<dbReference type="InterPro" id="IPR036942">
    <property type="entry name" value="Beta-barrel_TonB_sf"/>
</dbReference>
<organism evidence="5 6">
    <name type="scientific">Reichenbachiella agarivorans</name>
    <dbReference type="NCBI Taxonomy" id="2979464"/>
    <lineage>
        <taxon>Bacteria</taxon>
        <taxon>Pseudomonadati</taxon>
        <taxon>Bacteroidota</taxon>
        <taxon>Cytophagia</taxon>
        <taxon>Cytophagales</taxon>
        <taxon>Reichenbachiellaceae</taxon>
        <taxon>Reichenbachiella</taxon>
    </lineage>
</organism>
<keyword evidence="6" id="KW-1185">Reference proteome</keyword>
<evidence type="ECO:0000259" key="4">
    <source>
        <dbReference type="Pfam" id="PF07715"/>
    </source>
</evidence>
<sequence>MKKNLLNRCLRKLILSGVILLGGLLTTYQYGLAAGSSGILETKVSIYCGPCELKEVLQQLEEQLNSRFVYSEIDIRDIQLDRISQTQVSTGQILDIILKPNNLTYKVMNGRIVIKRNIPPKTGGLKGKVYDADSHSDMLVGATVRIEGTGLGTTVSVDGTFEFKEVPVGVYTVAVSFVGYQTRRLEEIKILQDNISVIEVALDQSSTELGEVVVRGDIPVQFAPIQNSTEISLMSEIQRSNVVITGISSQQITRSLDRDAADVVRRVPGVSLLNNFVLIRGMSQRYTMTYINGMLAPSTEEDQRAFSFDLLPSGLLDNIMIYKSPSPELPGGFAGGVVKVSTKAPGAVRRIQIGFSGQYRDGTSFTDGYSNSAATSKDWMGTGLEDRMYEDKLYDTGYKFPHDGNKIFAPEAMRQVTRDFPEPYDLKPDHIGMDQRARLNYYDSWKIGSTRLNNLTSLGYTNQTQFRRSKVVGEITPFFNEEQALAQLPSFESIDSVYNQRVRLSALQNLTWQVNDLHSVQAVVLLNRSVDDQTGIRDKAIDQGTTNRLLEREVNYEYSVQDLYSGQLSGQHRLGAHEVVWRAGTSYSAMTSPDIQTYVFNFVDSAKTQGQFYVRNSDGTTRRGSFLTDEKGINLGLDYSVTLAHDLKLKAGGMYQKQDRTFESWYYDYRYADSSQDNTYQYAGSTPWNQLSGIVNDSLILDESGQGLYLQRDFAEGIFFVHNRYQAAYAGAEVPLMNKKFQLNAGLRYEWNDRVLSDPLDREIFTSGGYDWSTGEPLGDTIPDTQQVHWLSSASINWNITHHMKLTTTYGKTIDRPAYREASPFSYYDFESFSRVTGNAGLKDAEIQNYDLRWEYYPSEGEFIAIGVFYKDMKNIIEQVIRNISPETGIIYTSYANAPEATVKGVELEARKNLGFIPWRPMQYFSIIANAAYMQNRLDLRPVYEELGVKPEGKPYRPFMGAAPYVVNASLYFAQPEWGTTLSVLVNSIGQRMVASGRLNVAPVYETSRTTLDLVWIQQITSFLQMKVGVQDILNQAITQYRDTNLDEKYDEGKLQEFIYRENEQEYTKYGYDYATRSYRPGSYYSLGFQFEF</sequence>
<evidence type="ECO:0000256" key="1">
    <source>
        <dbReference type="ARBA" id="ARBA00004442"/>
    </source>
</evidence>
<evidence type="ECO:0000256" key="2">
    <source>
        <dbReference type="ARBA" id="ARBA00023136"/>
    </source>
</evidence>
<dbReference type="Pfam" id="PF07715">
    <property type="entry name" value="Plug"/>
    <property type="match status" value="1"/>
</dbReference>
<dbReference type="InterPro" id="IPR012910">
    <property type="entry name" value="Plug_dom"/>
</dbReference>
<evidence type="ECO:0000313" key="6">
    <source>
        <dbReference type="Proteomes" id="UP001065174"/>
    </source>
</evidence>
<dbReference type="PANTHER" id="PTHR40980">
    <property type="entry name" value="PLUG DOMAIN-CONTAINING PROTEIN"/>
    <property type="match status" value="1"/>
</dbReference>
<dbReference type="InterPro" id="IPR008969">
    <property type="entry name" value="CarboxyPept-like_regulatory"/>
</dbReference>
<dbReference type="PANTHER" id="PTHR40980:SF5">
    <property type="entry name" value="TONB-DEPENDENT RECEPTOR"/>
    <property type="match status" value="1"/>
</dbReference>
<dbReference type="RefSeq" id="WP_262309395.1">
    <property type="nucleotide sequence ID" value="NZ_CP106679.1"/>
</dbReference>
<name>A0ABY6CN69_9BACT</name>
<keyword evidence="2" id="KW-0472">Membrane</keyword>
<dbReference type="Gene3D" id="2.40.170.20">
    <property type="entry name" value="TonB-dependent receptor, beta-barrel domain"/>
    <property type="match status" value="1"/>
</dbReference>
<reference evidence="5" key="1">
    <citation type="submission" date="2022-09" db="EMBL/GenBank/DDBJ databases">
        <title>Comparative genomics and taxonomic characterization of three novel marine species of genus Reichenbachiella exhibiting antioxidant and polysaccharide degradation activities.</title>
        <authorList>
            <person name="Muhammad N."/>
            <person name="Lee Y.-J."/>
            <person name="Ko J."/>
            <person name="Kim S.-G."/>
        </authorList>
    </citation>
    <scope>NUCLEOTIDE SEQUENCE</scope>
    <source>
        <strain evidence="5">BKB1-1</strain>
    </source>
</reference>
<keyword evidence="3" id="KW-0998">Cell outer membrane</keyword>
<evidence type="ECO:0000313" key="5">
    <source>
        <dbReference type="EMBL" id="UXP31956.1"/>
    </source>
</evidence>
<gene>
    <name evidence="5" type="ORF">N6H18_16550</name>
</gene>
<dbReference type="InterPro" id="IPR037066">
    <property type="entry name" value="Plug_dom_sf"/>
</dbReference>